<dbReference type="PROSITE" id="PS51359">
    <property type="entry name" value="COX5B_2"/>
    <property type="match status" value="1"/>
</dbReference>
<dbReference type="Pfam" id="PF01215">
    <property type="entry name" value="COX5B"/>
    <property type="match status" value="1"/>
</dbReference>
<dbReference type="InParanoid" id="A0A7M7K9R3"/>
<dbReference type="EnsemblMetazoa" id="XM_022802067">
    <property type="protein sequence ID" value="XP_022657802"/>
    <property type="gene ID" value="LOC111248933"/>
</dbReference>
<feature type="modified residue" description="N6-acetyllysine" evidence="4">
    <location>
        <position position="65"/>
    </location>
</feature>
<proteinExistence type="predicted"/>
<dbReference type="KEGG" id="vde:111248933"/>
<name>A0A7M7K9R3_VARDE</name>
<dbReference type="CDD" id="cd00924">
    <property type="entry name" value="Cyt_c_Oxidase_Vb"/>
    <property type="match status" value="1"/>
</dbReference>
<feature type="modified residue" description="N6-acetyllysine" evidence="4">
    <location>
        <position position="83"/>
    </location>
</feature>
<feature type="binding site" evidence="3">
    <location>
        <position position="88"/>
    </location>
    <ligand>
        <name>Zn(2+)</name>
        <dbReference type="ChEBI" id="CHEBI:29105"/>
    </ligand>
</feature>
<organism evidence="5 6">
    <name type="scientific">Varroa destructor</name>
    <name type="common">Honeybee mite</name>
    <dbReference type="NCBI Taxonomy" id="109461"/>
    <lineage>
        <taxon>Eukaryota</taxon>
        <taxon>Metazoa</taxon>
        <taxon>Ecdysozoa</taxon>
        <taxon>Arthropoda</taxon>
        <taxon>Chelicerata</taxon>
        <taxon>Arachnida</taxon>
        <taxon>Acari</taxon>
        <taxon>Parasitiformes</taxon>
        <taxon>Mesostigmata</taxon>
        <taxon>Gamasina</taxon>
        <taxon>Dermanyssoidea</taxon>
        <taxon>Varroidae</taxon>
        <taxon>Varroa</taxon>
    </lineage>
</organism>
<dbReference type="GO" id="GO:0046872">
    <property type="term" value="F:metal ion binding"/>
    <property type="evidence" value="ECO:0007669"/>
    <property type="project" value="UniProtKB-KW"/>
</dbReference>
<reference evidence="5" key="1">
    <citation type="submission" date="2021-01" db="UniProtKB">
        <authorList>
            <consortium name="EnsemblMetazoa"/>
        </authorList>
    </citation>
    <scope>IDENTIFICATION</scope>
</reference>
<feature type="binding site" evidence="3">
    <location>
        <position position="112"/>
    </location>
    <ligand>
        <name>Zn(2+)</name>
        <dbReference type="ChEBI" id="CHEBI:29105"/>
    </ligand>
</feature>
<dbReference type="SUPFAM" id="SSF57802">
    <property type="entry name" value="Rubredoxin-like"/>
    <property type="match status" value="1"/>
</dbReference>
<dbReference type="FunFam" id="2.60.11.10:FF:000004">
    <property type="entry name" value="Cytochrome c oxidase subunit 5B"/>
    <property type="match status" value="1"/>
</dbReference>
<dbReference type="PANTHER" id="PTHR10122:SF0">
    <property type="entry name" value="CYTOCHROME C OXIDASE SUBUNIT 5B, ISOFORM A-RELATED"/>
    <property type="match status" value="1"/>
</dbReference>
<dbReference type="GO" id="GO:0006123">
    <property type="term" value="P:mitochondrial electron transport, cytochrome c to oxygen"/>
    <property type="evidence" value="ECO:0007669"/>
    <property type="project" value="InterPro"/>
</dbReference>
<dbReference type="GO" id="GO:0045277">
    <property type="term" value="C:respiratory chain complex IV"/>
    <property type="evidence" value="ECO:0007669"/>
    <property type="project" value="InterPro"/>
</dbReference>
<protein>
    <recommendedName>
        <fullName evidence="7">Cytochrome c oxidase subunit 5B, mitochondrial</fullName>
    </recommendedName>
</protein>
<dbReference type="RefSeq" id="XP_022657802.1">
    <property type="nucleotide sequence ID" value="XM_022802067.1"/>
</dbReference>
<feature type="modified residue" description="N6-acetyllysine" evidence="4">
    <location>
        <position position="117"/>
    </location>
</feature>
<feature type="binding site" evidence="3">
    <location>
        <position position="90"/>
    </location>
    <ligand>
        <name>Zn(2+)</name>
        <dbReference type="ChEBI" id="CHEBI:29105"/>
    </ligand>
</feature>
<dbReference type="InterPro" id="IPR002124">
    <property type="entry name" value="Cyt_c_oxidase_su5b"/>
</dbReference>
<keyword evidence="2 3" id="KW-0862">Zinc</keyword>
<dbReference type="FunCoup" id="A0A7M7K9R3">
    <property type="interactions" value="1067"/>
</dbReference>
<evidence type="ECO:0000256" key="1">
    <source>
        <dbReference type="ARBA" id="ARBA00022723"/>
    </source>
</evidence>
<dbReference type="AlphaFoldDB" id="A0A7M7K9R3"/>
<sequence>MNLFLRNLSLRASRFRPAPCIAYVREYSKGSRFPDPLELSTGIAKREMLAIQAGNKDPFGMEAVKRGPGTKENPNLVPSMLDKRMIGCICEEDSASINYMWLHKGEPKRCECGYWFKLVEGKFI</sequence>
<keyword evidence="1 3" id="KW-0479">Metal-binding</keyword>
<dbReference type="GeneID" id="111248933"/>
<evidence type="ECO:0000313" key="5">
    <source>
        <dbReference type="EnsemblMetazoa" id="XP_022657802"/>
    </source>
</evidence>
<dbReference type="Gene3D" id="2.60.11.10">
    <property type="entry name" value="Cytochrome c oxidase, subunit Vb"/>
    <property type="match status" value="1"/>
</dbReference>
<dbReference type="GO" id="GO:0005740">
    <property type="term" value="C:mitochondrial envelope"/>
    <property type="evidence" value="ECO:0007669"/>
    <property type="project" value="InterPro"/>
</dbReference>
<evidence type="ECO:0000313" key="6">
    <source>
        <dbReference type="Proteomes" id="UP000594260"/>
    </source>
</evidence>
<accession>A0A7M7K9R3</accession>
<feature type="binding site" evidence="3">
    <location>
        <position position="110"/>
    </location>
    <ligand>
        <name>Zn(2+)</name>
        <dbReference type="ChEBI" id="CHEBI:29105"/>
    </ligand>
</feature>
<evidence type="ECO:0000256" key="3">
    <source>
        <dbReference type="PIRSR" id="PIRSR602124-1"/>
    </source>
</evidence>
<evidence type="ECO:0000256" key="4">
    <source>
        <dbReference type="PIRSR" id="PIRSR602124-3"/>
    </source>
</evidence>
<dbReference type="OMA" id="NDDPFGM"/>
<evidence type="ECO:0000256" key="2">
    <source>
        <dbReference type="ARBA" id="ARBA00022833"/>
    </source>
</evidence>
<dbReference type="Proteomes" id="UP000594260">
    <property type="component" value="Unplaced"/>
</dbReference>
<dbReference type="InterPro" id="IPR036972">
    <property type="entry name" value="Cyt_c_oxidase_su5b_sf"/>
</dbReference>
<evidence type="ECO:0008006" key="7">
    <source>
        <dbReference type="Google" id="ProtNLM"/>
    </source>
</evidence>
<dbReference type="PANTHER" id="PTHR10122">
    <property type="entry name" value="CYTOCHROME C OXIDASE SUBUNIT 5B, MITOCHONDRIAL"/>
    <property type="match status" value="1"/>
</dbReference>
<keyword evidence="6" id="KW-1185">Reference proteome</keyword>
<dbReference type="OrthoDB" id="10249250at2759"/>